<comment type="similarity">
    <text evidence="1">Belongs to the CdaR family.</text>
</comment>
<dbReference type="InterPro" id="IPR025736">
    <property type="entry name" value="PucR_C-HTH_dom"/>
</dbReference>
<dbReference type="OrthoDB" id="142218at2"/>
<gene>
    <name evidence="5" type="ORF">FS935_07740</name>
</gene>
<sequence>MKMSELLNIPIFSHAKVAAGFNGIERTVQTVNMMDAPDIIDFLKPHELLVTTAYFIHDNPEELVKLVKYMANHNCSGLGIKTRRYLKDIPAEVITLANQVNLPIIELSNHHTLGEIVNESLSYILKRQAKELQFAIHTHREFTKLVHRGEQLSKLIDRLSNILDKPILLTNHMNQTIVETHHFRGNNMKILRKQIIQHLEDIYINSTDQSFCFSIFTPESLKGQLVYFFPIETYLKKSYLVIIGLDFPIDTYTLLSVEQVTNVISFELLKQHALSEKNLHIKNNFFKNLLDGDIPEQEILKHGEQYGLKKDQHYHIVTCKVDDSNKNSSSSLFFSNTFQSDSFHYTIYEHLQSKLARIKEGCIVFINKDIFVILLAFDRTEKQAEQQIFQVIQLLQQKMVQQADIQVSFGICSTRDNLQSLHKGYLHAIDALETGFKKGKSPFIQIYHTKEITELLQMIPKENLTEFYVNTLKSLAFTTSKDSLSLIQTISIFLDNHCQIADTAKQLFVHRNTVIYRIEKCEDILGISLKQPEESLKLKIALLIREFLTEKNPP</sequence>
<dbReference type="Proteomes" id="UP000321363">
    <property type="component" value="Unassembled WGS sequence"/>
</dbReference>
<dbReference type="PANTHER" id="PTHR33744:SF1">
    <property type="entry name" value="DNA-BINDING TRANSCRIPTIONAL ACTIVATOR ADER"/>
    <property type="match status" value="1"/>
</dbReference>
<dbReference type="EMBL" id="VOQF01000004">
    <property type="protein sequence ID" value="TXC91521.1"/>
    <property type="molecule type" value="Genomic_DNA"/>
</dbReference>
<dbReference type="RefSeq" id="WP_146947237.1">
    <property type="nucleotide sequence ID" value="NZ_VOQF01000004.1"/>
</dbReference>
<comment type="caution">
    <text evidence="5">The sequence shown here is derived from an EMBL/GenBank/DDBJ whole genome shotgun (WGS) entry which is preliminary data.</text>
</comment>
<organism evidence="5 6">
    <name type="scientific">Metabacillus litoralis</name>
    <dbReference type="NCBI Taxonomy" id="152268"/>
    <lineage>
        <taxon>Bacteria</taxon>
        <taxon>Bacillati</taxon>
        <taxon>Bacillota</taxon>
        <taxon>Bacilli</taxon>
        <taxon>Bacillales</taxon>
        <taxon>Bacillaceae</taxon>
        <taxon>Metabacillus</taxon>
    </lineage>
</organism>
<evidence type="ECO:0000259" key="4">
    <source>
        <dbReference type="Pfam" id="PF17853"/>
    </source>
</evidence>
<feature type="domain" description="CdaR GGDEF-like" evidence="4">
    <location>
        <begin position="292"/>
        <end position="433"/>
    </location>
</feature>
<evidence type="ECO:0000256" key="1">
    <source>
        <dbReference type="ARBA" id="ARBA00006754"/>
    </source>
</evidence>
<dbReference type="Pfam" id="PF13556">
    <property type="entry name" value="HTH_30"/>
    <property type="match status" value="1"/>
</dbReference>
<accession>A0A5C6W2J2</accession>
<evidence type="ECO:0000259" key="2">
    <source>
        <dbReference type="Pfam" id="PF07905"/>
    </source>
</evidence>
<dbReference type="InterPro" id="IPR041522">
    <property type="entry name" value="CdaR_GGDEF"/>
</dbReference>
<feature type="domain" description="PucR C-terminal helix-turn-helix" evidence="3">
    <location>
        <begin position="486"/>
        <end position="544"/>
    </location>
</feature>
<evidence type="ECO:0000259" key="3">
    <source>
        <dbReference type="Pfam" id="PF13556"/>
    </source>
</evidence>
<dbReference type="Gene3D" id="1.10.10.2840">
    <property type="entry name" value="PucR C-terminal helix-turn-helix domain"/>
    <property type="match status" value="1"/>
</dbReference>
<evidence type="ECO:0000313" key="5">
    <source>
        <dbReference type="EMBL" id="TXC91521.1"/>
    </source>
</evidence>
<name>A0A5C6W2J2_9BACI</name>
<feature type="domain" description="Purine catabolism PurC-like" evidence="2">
    <location>
        <begin position="5"/>
        <end position="124"/>
    </location>
</feature>
<dbReference type="Pfam" id="PF07905">
    <property type="entry name" value="PucR"/>
    <property type="match status" value="1"/>
</dbReference>
<dbReference type="PANTHER" id="PTHR33744">
    <property type="entry name" value="CARBOHYDRATE DIACID REGULATOR"/>
    <property type="match status" value="1"/>
</dbReference>
<dbReference type="Pfam" id="PF17853">
    <property type="entry name" value="GGDEF_2"/>
    <property type="match status" value="1"/>
</dbReference>
<dbReference type="InterPro" id="IPR012914">
    <property type="entry name" value="PucR_dom"/>
</dbReference>
<evidence type="ECO:0008006" key="7">
    <source>
        <dbReference type="Google" id="ProtNLM"/>
    </source>
</evidence>
<protein>
    <recommendedName>
        <fullName evidence="7">PucR family transcriptional regulator</fullName>
    </recommendedName>
</protein>
<dbReference type="AlphaFoldDB" id="A0A5C6W2J2"/>
<dbReference type="InterPro" id="IPR042070">
    <property type="entry name" value="PucR_C-HTH_sf"/>
</dbReference>
<reference evidence="5 6" key="1">
    <citation type="journal article" date="2005" name="Int. J. Syst. Evol. Microbiol.">
        <title>Bacillus litoralis sp. nov., isolated from a tidal flat of the Yellow Sea in Korea.</title>
        <authorList>
            <person name="Yoon J.H."/>
            <person name="Oh T.K."/>
        </authorList>
    </citation>
    <scope>NUCLEOTIDE SEQUENCE [LARGE SCALE GENOMIC DNA]</scope>
    <source>
        <strain evidence="5 6">SW-211</strain>
    </source>
</reference>
<evidence type="ECO:0000313" key="6">
    <source>
        <dbReference type="Proteomes" id="UP000321363"/>
    </source>
</evidence>
<dbReference type="InterPro" id="IPR051448">
    <property type="entry name" value="CdaR-like_regulators"/>
</dbReference>
<proteinExistence type="inferred from homology"/>
<keyword evidence="6" id="KW-1185">Reference proteome</keyword>